<reference evidence="2 3" key="1">
    <citation type="submission" date="2017-08" db="EMBL/GenBank/DDBJ databases">
        <title>Infants hospitalized years apart are colonized by the same room-sourced microbial strains.</title>
        <authorList>
            <person name="Brooks B."/>
            <person name="Olm M.R."/>
            <person name="Firek B.A."/>
            <person name="Baker R."/>
            <person name="Thomas B.C."/>
            <person name="Morowitz M.J."/>
            <person name="Banfield J.F."/>
        </authorList>
    </citation>
    <scope>NUCLEOTIDE SEQUENCE [LARGE SCALE GENOMIC DNA]</scope>
    <source>
        <strain evidence="2">S2_005_002_R2_34</strain>
    </source>
</reference>
<dbReference type="AlphaFoldDB" id="A0A2W5Q5B0"/>
<sequence length="163" mass="17879">MDIISKRDLPRRADAFGSPPPGPDAEVTWIADRGPDPFRPRSARRYQRELALRGDDWLPLDLGDEPPGAPETPAQRVVIEGDRRVHVVDAATGRHLHLIGEIRLVGRAWRFVLATPRNGFRAPLNSSLATRLAQLDGVPMGGPRTPETLSAEISSLLGYDAHS</sequence>
<proteinExistence type="predicted"/>
<dbReference type="Proteomes" id="UP000249185">
    <property type="component" value="Unassembled WGS sequence"/>
</dbReference>
<accession>A0A2W5Q5B0</accession>
<evidence type="ECO:0000256" key="1">
    <source>
        <dbReference type="SAM" id="MobiDB-lite"/>
    </source>
</evidence>
<dbReference type="EMBL" id="QFPW01000006">
    <property type="protein sequence ID" value="PZQ49893.1"/>
    <property type="molecule type" value="Genomic_DNA"/>
</dbReference>
<organism evidence="2 3">
    <name type="scientific">Rhodovulum sulfidophilum</name>
    <name type="common">Rhodobacter sulfidophilus</name>
    <dbReference type="NCBI Taxonomy" id="35806"/>
    <lineage>
        <taxon>Bacteria</taxon>
        <taxon>Pseudomonadati</taxon>
        <taxon>Pseudomonadota</taxon>
        <taxon>Alphaproteobacteria</taxon>
        <taxon>Rhodobacterales</taxon>
        <taxon>Paracoccaceae</taxon>
        <taxon>Rhodovulum</taxon>
    </lineage>
</organism>
<comment type="caution">
    <text evidence="2">The sequence shown here is derived from an EMBL/GenBank/DDBJ whole genome shotgun (WGS) entry which is preliminary data.</text>
</comment>
<evidence type="ECO:0000313" key="2">
    <source>
        <dbReference type="EMBL" id="PZQ49893.1"/>
    </source>
</evidence>
<protein>
    <submittedName>
        <fullName evidence="2">Uncharacterized protein</fullName>
    </submittedName>
</protein>
<feature type="compositionally biased region" description="Basic and acidic residues" evidence="1">
    <location>
        <begin position="1"/>
        <end position="14"/>
    </location>
</feature>
<name>A0A2W5Q5B0_RHOSU</name>
<gene>
    <name evidence="2" type="ORF">DI556_10600</name>
</gene>
<evidence type="ECO:0000313" key="3">
    <source>
        <dbReference type="Proteomes" id="UP000249185"/>
    </source>
</evidence>
<feature type="region of interest" description="Disordered" evidence="1">
    <location>
        <begin position="1"/>
        <end position="44"/>
    </location>
</feature>